<accession>A0A7Y2H251</accession>
<comment type="caution">
    <text evidence="5">The sequence shown here is derived from an EMBL/GenBank/DDBJ whole genome shotgun (WGS) entry which is preliminary data.</text>
</comment>
<feature type="transmembrane region" description="Helical" evidence="4">
    <location>
        <begin position="80"/>
        <end position="98"/>
    </location>
</feature>
<dbReference type="Proteomes" id="UP000547674">
    <property type="component" value="Unassembled WGS sequence"/>
</dbReference>
<sequence>PDASALANQRRTSPKALRRALRGDLETIVMRAMHRDPERRYSSAEQLSEDLERHLCREPVMARPDTLGYRVNTLVRRHRAAVLAMVAILLALTAGLVGTTAQYRRAEVALTQAEWVAYTASLSAAEAALRADQPGEARRQLWGAPEHLRGWEWQHLLGRLDQSRVSLAPHERGITALAFNKAGTRLWSGSLDEHVVLYDVTSDRHLLKIGPLESSVESLVLTQDERFVIAGLGDGRVLMCSAENGSWSVLTKGDGWAQVAMHPSGERIAVGYFYGKVSLIEIPGGEEVGQVQTGGGLATPVYLKQGSELAVGNSSGVIEVYDAESLVKVSELRGHTKRIMQLSLSEDATILASCSMDQTVRVWDLPSGDLKMVFRGHQATVASVLLSEQEGLAISSGADRKLLRWDLHTGAVKGRINGHQADVFSLARSGDGATLAAGGWDGRILLFDWLAAEVPTHFVRAPSLQRPRVTALEIDPFGRWITCVSELGDLVKLNPEDLTPMAYASVPYARELSTAPSGDWLAVAVQPSGIEIVNPETMTISDTWKGFDALKLAAFEDGVLIACADDSLRLLSRSGEILRAREIASVTSLTMSRDGKRVVVGQGDGSLSLLRTTTLVDHWKQPIHTGRVNDVAVDSSNRWIASVGEEGAALVVDLETGEIKRRFDNLTTAGGTPSLLAVSFLAGGERVAIGGADQIVRLLETRTGREVLRLNGHVGRILKIAENPVQGSLVTGSLDGSIRSWGLPSDLP</sequence>
<keyword evidence="2" id="KW-0677">Repeat</keyword>
<proteinExistence type="predicted"/>
<dbReference type="PANTHER" id="PTHR19848">
    <property type="entry name" value="WD40 REPEAT PROTEIN"/>
    <property type="match status" value="1"/>
</dbReference>
<dbReference type="InterPro" id="IPR001680">
    <property type="entry name" value="WD40_rpt"/>
</dbReference>
<feature type="repeat" description="WD" evidence="3">
    <location>
        <begin position="167"/>
        <end position="208"/>
    </location>
</feature>
<feature type="repeat" description="WD" evidence="3">
    <location>
        <begin position="710"/>
        <end position="748"/>
    </location>
</feature>
<evidence type="ECO:0000313" key="6">
    <source>
        <dbReference type="Proteomes" id="UP000547674"/>
    </source>
</evidence>
<dbReference type="SMART" id="SM00320">
    <property type="entry name" value="WD40"/>
    <property type="match status" value="9"/>
</dbReference>
<evidence type="ECO:0000313" key="5">
    <source>
        <dbReference type="EMBL" id="NNF06739.1"/>
    </source>
</evidence>
<keyword evidence="4" id="KW-0472">Membrane</keyword>
<feature type="non-terminal residue" evidence="5">
    <location>
        <position position="1"/>
    </location>
</feature>
<reference evidence="5 6" key="1">
    <citation type="submission" date="2020-03" db="EMBL/GenBank/DDBJ databases">
        <title>Metabolic flexibility allows generalist bacteria to become dominant in a frequently disturbed ecosystem.</title>
        <authorList>
            <person name="Chen Y.-J."/>
            <person name="Leung P.M."/>
            <person name="Bay S.K."/>
            <person name="Hugenholtz P."/>
            <person name="Kessler A.J."/>
            <person name="Shelley G."/>
            <person name="Waite D.W."/>
            <person name="Cook P.L."/>
            <person name="Greening C."/>
        </authorList>
    </citation>
    <scope>NUCLEOTIDE SEQUENCE [LARGE SCALE GENOMIC DNA]</scope>
    <source>
        <strain evidence="5">SS_bin_28</strain>
    </source>
</reference>
<evidence type="ECO:0000256" key="2">
    <source>
        <dbReference type="ARBA" id="ARBA00022737"/>
    </source>
</evidence>
<dbReference type="PANTHER" id="PTHR19848:SF8">
    <property type="entry name" value="F-BOX AND WD REPEAT DOMAIN CONTAINING 7"/>
    <property type="match status" value="1"/>
</dbReference>
<protein>
    <recommendedName>
        <fullName evidence="7">WD40 repeat domain-containing protein</fullName>
    </recommendedName>
</protein>
<dbReference type="Pfam" id="PF00400">
    <property type="entry name" value="WD40"/>
    <property type="match status" value="3"/>
</dbReference>
<feature type="repeat" description="WD" evidence="3">
    <location>
        <begin position="332"/>
        <end position="373"/>
    </location>
</feature>
<dbReference type="InterPro" id="IPR011047">
    <property type="entry name" value="Quinoprotein_ADH-like_sf"/>
</dbReference>
<dbReference type="PROSITE" id="PS50082">
    <property type="entry name" value="WD_REPEATS_2"/>
    <property type="match status" value="5"/>
</dbReference>
<name>A0A7Y2H251_UNCEI</name>
<gene>
    <name evidence="5" type="ORF">HKN21_08260</name>
</gene>
<keyword evidence="4" id="KW-0812">Transmembrane</keyword>
<evidence type="ECO:0008006" key="7">
    <source>
        <dbReference type="Google" id="ProtNLM"/>
    </source>
</evidence>
<keyword evidence="4" id="KW-1133">Transmembrane helix</keyword>
<dbReference type="InterPro" id="IPR015943">
    <property type="entry name" value="WD40/YVTN_repeat-like_dom_sf"/>
</dbReference>
<feature type="repeat" description="WD" evidence="3">
    <location>
        <begin position="374"/>
        <end position="415"/>
    </location>
</feature>
<dbReference type="PROSITE" id="PS50294">
    <property type="entry name" value="WD_REPEATS_REGION"/>
    <property type="match status" value="3"/>
</dbReference>
<organism evidence="5 6">
    <name type="scientific">Eiseniibacteriota bacterium</name>
    <dbReference type="NCBI Taxonomy" id="2212470"/>
    <lineage>
        <taxon>Bacteria</taxon>
        <taxon>Candidatus Eiseniibacteriota</taxon>
    </lineage>
</organism>
<dbReference type="Gene3D" id="2.130.10.10">
    <property type="entry name" value="YVTN repeat-like/Quinoprotein amine dehydrogenase"/>
    <property type="match status" value="3"/>
</dbReference>
<feature type="repeat" description="WD" evidence="3">
    <location>
        <begin position="416"/>
        <end position="448"/>
    </location>
</feature>
<dbReference type="InterPro" id="IPR019775">
    <property type="entry name" value="WD40_repeat_CS"/>
</dbReference>
<dbReference type="PROSITE" id="PS00678">
    <property type="entry name" value="WD_REPEATS_1"/>
    <property type="match status" value="1"/>
</dbReference>
<evidence type="ECO:0000256" key="4">
    <source>
        <dbReference type="SAM" id="Phobius"/>
    </source>
</evidence>
<evidence type="ECO:0000256" key="3">
    <source>
        <dbReference type="PROSITE-ProRule" id="PRU00221"/>
    </source>
</evidence>
<keyword evidence="1 3" id="KW-0853">WD repeat</keyword>
<dbReference type="EMBL" id="JABDJR010000325">
    <property type="protein sequence ID" value="NNF06739.1"/>
    <property type="molecule type" value="Genomic_DNA"/>
</dbReference>
<dbReference type="Gene3D" id="1.10.510.10">
    <property type="entry name" value="Transferase(Phosphotransferase) domain 1"/>
    <property type="match status" value="1"/>
</dbReference>
<dbReference type="AlphaFoldDB" id="A0A7Y2H251"/>
<evidence type="ECO:0000256" key="1">
    <source>
        <dbReference type="ARBA" id="ARBA00022574"/>
    </source>
</evidence>
<dbReference type="SUPFAM" id="SSF50998">
    <property type="entry name" value="Quinoprotein alcohol dehydrogenase-like"/>
    <property type="match status" value="2"/>
</dbReference>